<dbReference type="NCBIfam" id="NF033710">
    <property type="entry name" value="T9SS_OM_PorV"/>
    <property type="match status" value="1"/>
</dbReference>
<comment type="caution">
    <text evidence="3">The sequence shown here is derived from an EMBL/GenBank/DDBJ whole genome shotgun (WGS) entry which is preliminary data.</text>
</comment>
<feature type="chain" id="PRO_5016588021" description="Type IX secretion system protein PorV domain-containing protein" evidence="1">
    <location>
        <begin position="22"/>
        <end position="389"/>
    </location>
</feature>
<dbReference type="AlphaFoldDB" id="A0A368N5E3"/>
<evidence type="ECO:0000259" key="2">
    <source>
        <dbReference type="Pfam" id="PF19572"/>
    </source>
</evidence>
<dbReference type="NCBIfam" id="NF033709">
    <property type="entry name" value="PorV_fam"/>
    <property type="match status" value="1"/>
</dbReference>
<evidence type="ECO:0000313" key="3">
    <source>
        <dbReference type="EMBL" id="RCU44814.1"/>
    </source>
</evidence>
<dbReference type="InterPro" id="IPR047799">
    <property type="entry name" value="T9SS_OM_PorV"/>
</dbReference>
<dbReference type="Proteomes" id="UP000252172">
    <property type="component" value="Unassembled WGS sequence"/>
</dbReference>
<dbReference type="RefSeq" id="WP_114302589.1">
    <property type="nucleotide sequence ID" value="NZ_QPIE01000001.1"/>
</dbReference>
<feature type="signal peptide" evidence="1">
    <location>
        <begin position="1"/>
        <end position="21"/>
    </location>
</feature>
<sequence>MDFTKKLLLGLGLGASVTVFAQDLSKIRPVLTGAPFLRVAPDARAGGMGDQGVATSADVFSQFWNAAKYPFSRSLSGVGVNYTPYMGKLTNDVFLLYGSYFRFLGQEERSTISASLYYFNMGEVQLTSLTSPNVVNDEGVSKPNEFAIDVAYALRLADSFSMAVTGRFIRSDFSGGFNTDTTLKAANSFSVDISSYYTSPRFSGLGGMDNKINAGLAVQNLGPKLDYTGDEESRSYLPTMARLGVGYDVFIDDVNRIGFSAEASKLLVPGAELVRIDPRTERPIYEVPNVGVLEGVGKSFKNPNSIMFSGALEYAYDNAFFVRGGYFHESEEQGARQFATAGVGLKYNAFSLDVSYLLNTSKLNTALDNTLRFGLTWHIGDDTMNANDY</sequence>
<name>A0A368N5E3_9FLAO</name>
<evidence type="ECO:0000256" key="1">
    <source>
        <dbReference type="SAM" id="SignalP"/>
    </source>
</evidence>
<dbReference type="EMBL" id="QPIE01000001">
    <property type="protein sequence ID" value="RCU44814.1"/>
    <property type="molecule type" value="Genomic_DNA"/>
</dbReference>
<feature type="domain" description="Type IX secretion system protein PorV" evidence="2">
    <location>
        <begin position="28"/>
        <end position="270"/>
    </location>
</feature>
<protein>
    <recommendedName>
        <fullName evidence="2">Type IX secretion system protein PorV domain-containing protein</fullName>
    </recommendedName>
</protein>
<dbReference type="Pfam" id="PF19572">
    <property type="entry name" value="PorV"/>
    <property type="match status" value="1"/>
</dbReference>
<dbReference type="Gene3D" id="2.40.160.60">
    <property type="entry name" value="Outer membrane protein transport protein (OMPP1/FadL/TodX)"/>
    <property type="match status" value="1"/>
</dbReference>
<organism evidence="3 4">
    <name type="scientific">Chryseobacterium lacus</name>
    <dbReference type="NCBI Taxonomy" id="2058346"/>
    <lineage>
        <taxon>Bacteria</taxon>
        <taxon>Pseudomonadati</taxon>
        <taxon>Bacteroidota</taxon>
        <taxon>Flavobacteriia</taxon>
        <taxon>Flavobacteriales</taxon>
        <taxon>Weeksellaceae</taxon>
        <taxon>Chryseobacterium group</taxon>
        <taxon>Chryseobacterium</taxon>
    </lineage>
</organism>
<proteinExistence type="predicted"/>
<dbReference type="OrthoDB" id="9758448at2"/>
<gene>
    <name evidence="3" type="ORF">DQ356_00940</name>
</gene>
<accession>A0A368N5E3</accession>
<dbReference type="InterPro" id="IPR045741">
    <property type="entry name" value="PorV"/>
</dbReference>
<keyword evidence="1" id="KW-0732">Signal</keyword>
<keyword evidence="4" id="KW-1185">Reference proteome</keyword>
<evidence type="ECO:0000313" key="4">
    <source>
        <dbReference type="Proteomes" id="UP000252172"/>
    </source>
</evidence>
<reference evidence="3 4" key="1">
    <citation type="submission" date="2018-07" db="EMBL/GenBank/DDBJ databases">
        <title>Chryseobacterium lacus sp. nov., isolated from lake water.</title>
        <authorList>
            <person name="Li C.-M."/>
        </authorList>
    </citation>
    <scope>NUCLEOTIDE SEQUENCE [LARGE SCALE GENOMIC DNA]</scope>
    <source>
        <strain evidence="3 4">YLOS41</strain>
    </source>
</reference>